<dbReference type="Proteomes" id="UP000008311">
    <property type="component" value="Unassembled WGS sequence"/>
</dbReference>
<accession>B9SVR7</accession>
<dbReference type="InParanoid" id="B9SVR7"/>
<evidence type="ECO:0000313" key="1">
    <source>
        <dbReference type="EMBL" id="EEF32285.1"/>
    </source>
</evidence>
<organism evidence="1 2">
    <name type="scientific">Ricinus communis</name>
    <name type="common">Castor bean</name>
    <dbReference type="NCBI Taxonomy" id="3988"/>
    <lineage>
        <taxon>Eukaryota</taxon>
        <taxon>Viridiplantae</taxon>
        <taxon>Streptophyta</taxon>
        <taxon>Embryophyta</taxon>
        <taxon>Tracheophyta</taxon>
        <taxon>Spermatophyta</taxon>
        <taxon>Magnoliopsida</taxon>
        <taxon>eudicotyledons</taxon>
        <taxon>Gunneridae</taxon>
        <taxon>Pentapetalae</taxon>
        <taxon>rosids</taxon>
        <taxon>fabids</taxon>
        <taxon>Malpighiales</taxon>
        <taxon>Euphorbiaceae</taxon>
        <taxon>Acalyphoideae</taxon>
        <taxon>Acalypheae</taxon>
        <taxon>Ricinus</taxon>
    </lineage>
</organism>
<dbReference type="AlphaFoldDB" id="B9SVR7"/>
<dbReference type="PANTHER" id="PTHR38223">
    <property type="match status" value="1"/>
</dbReference>
<keyword evidence="2" id="KW-1185">Reference proteome</keyword>
<name>B9SVR7_RICCO</name>
<protein>
    <submittedName>
        <fullName evidence="1">Uncharacterized protein</fullName>
    </submittedName>
</protein>
<dbReference type="PANTHER" id="PTHR38223:SF4">
    <property type="match status" value="1"/>
</dbReference>
<evidence type="ECO:0000313" key="2">
    <source>
        <dbReference type="Proteomes" id="UP000008311"/>
    </source>
</evidence>
<reference evidence="2" key="1">
    <citation type="journal article" date="2010" name="Nat. Biotechnol.">
        <title>Draft genome sequence of the oilseed species Ricinus communis.</title>
        <authorList>
            <person name="Chan A.P."/>
            <person name="Crabtree J."/>
            <person name="Zhao Q."/>
            <person name="Lorenzi H."/>
            <person name="Orvis J."/>
            <person name="Puiu D."/>
            <person name="Melake-Berhan A."/>
            <person name="Jones K.M."/>
            <person name="Redman J."/>
            <person name="Chen G."/>
            <person name="Cahoon E.B."/>
            <person name="Gedil M."/>
            <person name="Stanke M."/>
            <person name="Haas B.J."/>
            <person name="Wortman J.R."/>
            <person name="Fraser-Liggett C.M."/>
            <person name="Ravel J."/>
            <person name="Rabinowicz P.D."/>
        </authorList>
    </citation>
    <scope>NUCLEOTIDE SEQUENCE [LARGE SCALE GENOMIC DNA]</scope>
    <source>
        <strain evidence="2">cv. Hale</strain>
    </source>
</reference>
<sequence>MATGLQQFYFFPTDFLYPRPQVQQSIRVDTAQKKAALPLQIQKRDRVSDDHTKHPSSLSLVLYNNKIANKASVTITKSNT</sequence>
<dbReference type="EMBL" id="EQ974174">
    <property type="protein sequence ID" value="EEF32285.1"/>
    <property type="molecule type" value="Genomic_DNA"/>
</dbReference>
<gene>
    <name evidence="1" type="ORF">RCOM_0254780</name>
</gene>
<proteinExistence type="predicted"/>